<evidence type="ECO:0000313" key="2">
    <source>
        <dbReference type="Proteomes" id="UP000225182"/>
    </source>
</evidence>
<dbReference type="InterPro" id="IPR023983">
    <property type="entry name" value="DNA_S_mod_dnd_assoc_4"/>
</dbReference>
<reference evidence="1 2" key="1">
    <citation type="submission" date="2017-09" db="EMBL/GenBank/DDBJ databases">
        <title>Large-scale bioinformatics analysis of Bacillus genomes uncovers conserved roles of natural products in bacterial physiology.</title>
        <authorList>
            <consortium name="Agbiome Team Llc"/>
            <person name="Bleich R.M."/>
            <person name="Grubbs K.J."/>
            <person name="Santa Maria K.C."/>
            <person name="Allen S.E."/>
            <person name="Farag S."/>
            <person name="Shank E.A."/>
            <person name="Bowers A."/>
        </authorList>
    </citation>
    <scope>NUCLEOTIDE SEQUENCE [LARGE SCALE GENOMIC DNA]</scope>
    <source>
        <strain evidence="1 2">AFS076905</strain>
    </source>
</reference>
<protein>
    <submittedName>
        <fullName evidence="1">DNA phosphorothioation-associated protein 4</fullName>
    </submittedName>
</protein>
<dbReference type="NCBIfam" id="TIGR04062">
    <property type="entry name" value="dnd_assoc_4"/>
    <property type="match status" value="1"/>
</dbReference>
<evidence type="ECO:0000313" key="1">
    <source>
        <dbReference type="EMBL" id="PFN25097.1"/>
    </source>
</evidence>
<dbReference type="AlphaFoldDB" id="A0A2B1KK96"/>
<dbReference type="Proteomes" id="UP000225182">
    <property type="component" value="Unassembled WGS sequence"/>
</dbReference>
<dbReference type="EMBL" id="NUYN01000021">
    <property type="protein sequence ID" value="PFN25097.1"/>
    <property type="molecule type" value="Genomic_DNA"/>
</dbReference>
<name>A0A2B1KK96_BACCE</name>
<dbReference type="RefSeq" id="WP_098540564.1">
    <property type="nucleotide sequence ID" value="NZ_NUYN01000021.1"/>
</dbReference>
<gene>
    <name evidence="1" type="ORF">COJ50_13570</name>
</gene>
<proteinExistence type="predicted"/>
<accession>A0A2B1KK96</accession>
<organism evidence="1 2">
    <name type="scientific">Bacillus cereus</name>
    <dbReference type="NCBI Taxonomy" id="1396"/>
    <lineage>
        <taxon>Bacteria</taxon>
        <taxon>Bacillati</taxon>
        <taxon>Bacillota</taxon>
        <taxon>Bacilli</taxon>
        <taxon>Bacillales</taxon>
        <taxon>Bacillaceae</taxon>
        <taxon>Bacillus</taxon>
        <taxon>Bacillus cereus group</taxon>
    </lineage>
</organism>
<comment type="caution">
    <text evidence="1">The sequence shown here is derived from an EMBL/GenBank/DDBJ whole genome shotgun (WGS) entry which is preliminary data.</text>
</comment>
<sequence length="154" mass="18156">MSRRRIRRPKEQEEMYRKLTDGEELGGIFSSFKDIFMLAGIVGFMYKKRKTFTNTLEQIHWNVFNCETDETVINAVALAETGDTTIINIDDEAFDRKITIYEEYAAGGLEYLYDTIMENPRYALDNYYDFLKNMENEVSVEKKNLKDIYHILSI</sequence>